<evidence type="ECO:0000313" key="1">
    <source>
        <dbReference type="EMBL" id="SKB80217.1"/>
    </source>
</evidence>
<organism evidence="1 2">
    <name type="scientific">Dyadobacter psychrophilus</name>
    <dbReference type="NCBI Taxonomy" id="651661"/>
    <lineage>
        <taxon>Bacteria</taxon>
        <taxon>Pseudomonadati</taxon>
        <taxon>Bacteroidota</taxon>
        <taxon>Cytophagia</taxon>
        <taxon>Cytophagales</taxon>
        <taxon>Spirosomataceae</taxon>
        <taxon>Dyadobacter</taxon>
    </lineage>
</organism>
<proteinExistence type="predicted"/>
<dbReference type="AlphaFoldDB" id="A0A1T5E887"/>
<reference evidence="2" key="1">
    <citation type="submission" date="2017-02" db="EMBL/GenBank/DDBJ databases">
        <authorList>
            <person name="Varghese N."/>
            <person name="Submissions S."/>
        </authorList>
    </citation>
    <scope>NUCLEOTIDE SEQUENCE [LARGE SCALE GENOMIC DNA]</scope>
    <source>
        <strain evidence="2">DSM 22270</strain>
    </source>
</reference>
<dbReference type="STRING" id="651661.SAMN05660293_02225"/>
<sequence>MNAGDLKEFEESLWVRLKPLKNDPDARIRSRCEFYKKYGQEGDSGSFGYGDSEIAFLTWEKRAVLRPVTGAPPGSPWWNDVNLWFIYLSELGAKAYEKGTPISELPIPSRFWLRFIQQPNAVNWYKAHNSSIIDGYLKFSDLAEKETIPERIFINMVLYRLLFAQSLVEGDFPFPKLGKIMGDPRGRSVQFVTSMDAYYPAHYPMTGEEIREVLGKSHSLSELGVEFLDDVLVEPELTQLYQEAAEWNNQPGLINLIVNHKPAYPNGERLPDTHKAWIITLIMWLRKLFSKIF</sequence>
<dbReference type="RefSeq" id="WP_082214718.1">
    <property type="nucleotide sequence ID" value="NZ_FUZA01000002.1"/>
</dbReference>
<keyword evidence="2" id="KW-1185">Reference proteome</keyword>
<dbReference type="Proteomes" id="UP000190897">
    <property type="component" value="Unassembled WGS sequence"/>
</dbReference>
<name>A0A1T5E887_9BACT</name>
<accession>A0A1T5E887</accession>
<dbReference type="EMBL" id="FUZA01000002">
    <property type="protein sequence ID" value="SKB80217.1"/>
    <property type="molecule type" value="Genomic_DNA"/>
</dbReference>
<evidence type="ECO:0000313" key="2">
    <source>
        <dbReference type="Proteomes" id="UP000190897"/>
    </source>
</evidence>
<gene>
    <name evidence="1" type="ORF">SAMN05660293_02225</name>
</gene>
<dbReference type="OrthoDB" id="6099217at2"/>
<protein>
    <submittedName>
        <fullName evidence="1">Uncharacterized protein</fullName>
    </submittedName>
</protein>